<comment type="caution">
    <text evidence="1">The sequence shown here is derived from an EMBL/GenBank/DDBJ whole genome shotgun (WGS) entry which is preliminary data.</text>
</comment>
<proteinExistence type="predicted"/>
<dbReference type="EMBL" id="JAKELL010000024">
    <property type="protein sequence ID" value="KAH8992074.1"/>
    <property type="molecule type" value="Genomic_DNA"/>
</dbReference>
<reference evidence="1" key="1">
    <citation type="submission" date="2022-01" db="EMBL/GenBank/DDBJ databases">
        <title>Comparative genomics reveals a dynamic genome evolution in the ectomycorrhizal milk-cap (Lactarius) mushrooms.</title>
        <authorList>
            <consortium name="DOE Joint Genome Institute"/>
            <person name="Lebreton A."/>
            <person name="Tang N."/>
            <person name="Kuo A."/>
            <person name="LaButti K."/>
            <person name="Drula E."/>
            <person name="Barry K."/>
            <person name="Clum A."/>
            <person name="Lipzen A."/>
            <person name="Mousain D."/>
            <person name="Ng V."/>
            <person name="Wang R."/>
            <person name="Wang X."/>
            <person name="Dai Y."/>
            <person name="Henrissat B."/>
            <person name="Grigoriev I.V."/>
            <person name="Guerin-Laguette A."/>
            <person name="Yu F."/>
            <person name="Martin F.M."/>
        </authorList>
    </citation>
    <scope>NUCLEOTIDE SEQUENCE</scope>
    <source>
        <strain evidence="1">QP</strain>
    </source>
</reference>
<evidence type="ECO:0008006" key="3">
    <source>
        <dbReference type="Google" id="ProtNLM"/>
    </source>
</evidence>
<protein>
    <recommendedName>
        <fullName evidence="3">F-box domain-containing protein</fullName>
    </recommendedName>
</protein>
<dbReference type="Proteomes" id="UP001201163">
    <property type="component" value="Unassembled WGS sequence"/>
</dbReference>
<evidence type="ECO:0000313" key="1">
    <source>
        <dbReference type="EMBL" id="KAH8992074.1"/>
    </source>
</evidence>
<name>A0AAD4QDV4_9AGAM</name>
<gene>
    <name evidence="1" type="ORF">EDB92DRAFT_1945613</name>
</gene>
<evidence type="ECO:0000313" key="2">
    <source>
        <dbReference type="Proteomes" id="UP001201163"/>
    </source>
</evidence>
<organism evidence="1 2">
    <name type="scientific">Lactarius akahatsu</name>
    <dbReference type="NCBI Taxonomy" id="416441"/>
    <lineage>
        <taxon>Eukaryota</taxon>
        <taxon>Fungi</taxon>
        <taxon>Dikarya</taxon>
        <taxon>Basidiomycota</taxon>
        <taxon>Agaricomycotina</taxon>
        <taxon>Agaricomycetes</taxon>
        <taxon>Russulales</taxon>
        <taxon>Russulaceae</taxon>
        <taxon>Lactarius</taxon>
    </lineage>
</organism>
<dbReference type="AlphaFoldDB" id="A0AAD4QDV4"/>
<sequence>MPLPLPTEMVVYILESFVAFPDVMDTSAPHYAIYPNGFLPLDDIKRSIQSLSLLALVCKQWNTICTPILYQCLVVDDSTVMNVLLSTLQRSHTTTHTSALSDRHTHPREAEPLEIRILQRFGDLGKLACCLPHLQILSISIAIPAVLGLPMPHYGRDFAASITRTSARSLRKLFLYQNPVVLFSRPEFHTLLESTPDLVALIGADYIGGEAVHCGGAGHKDDPTPSLGHVHFGPIRSSTSWMHLLSAWGPKLTSVSLDLRIPVVSTSPPANHFDYSQILGSLCPNISRLEIFITNWHCFPELDWLPSVENLDIHIIFSGVTVTDMCKTLAGIQSPSLKVVRFLDPEMDKWLASPQSGNVDSAWDPLLEIMFRVVNHDGHQLGPSS</sequence>
<keyword evidence="2" id="KW-1185">Reference proteome</keyword>
<accession>A0AAD4QDV4</accession>